<protein>
    <recommendedName>
        <fullName evidence="3">Reverse transcriptase Ty1/copia-type domain-containing protein</fullName>
    </recommendedName>
</protein>
<proteinExistence type="predicted"/>
<dbReference type="AlphaFoldDB" id="A0AAD5NUA0"/>
<keyword evidence="2" id="KW-1185">Reference proteome</keyword>
<gene>
    <name evidence="1" type="ORF">LWI28_010129</name>
</gene>
<reference evidence="1" key="1">
    <citation type="journal article" date="2022" name="Plant J.">
        <title>Strategies of tolerance reflected in two North American maple genomes.</title>
        <authorList>
            <person name="McEvoy S.L."/>
            <person name="Sezen U.U."/>
            <person name="Trouern-Trend A."/>
            <person name="McMahon S.M."/>
            <person name="Schaberg P.G."/>
            <person name="Yang J."/>
            <person name="Wegrzyn J.L."/>
            <person name="Swenson N.G."/>
        </authorList>
    </citation>
    <scope>NUCLEOTIDE SEQUENCE</scope>
    <source>
        <strain evidence="1">91603</strain>
    </source>
</reference>
<evidence type="ECO:0000313" key="2">
    <source>
        <dbReference type="Proteomes" id="UP001064489"/>
    </source>
</evidence>
<evidence type="ECO:0000313" key="1">
    <source>
        <dbReference type="EMBL" id="KAI9180999.1"/>
    </source>
</evidence>
<comment type="caution">
    <text evidence="1">The sequence shown here is derived from an EMBL/GenBank/DDBJ whole genome shotgun (WGS) entry which is preliminary data.</text>
</comment>
<dbReference type="Proteomes" id="UP001064489">
    <property type="component" value="Chromosome 4"/>
</dbReference>
<dbReference type="EMBL" id="JAJSOW010000101">
    <property type="protein sequence ID" value="KAI9180999.1"/>
    <property type="molecule type" value="Genomic_DNA"/>
</dbReference>
<organism evidence="1 2">
    <name type="scientific">Acer negundo</name>
    <name type="common">Box elder</name>
    <dbReference type="NCBI Taxonomy" id="4023"/>
    <lineage>
        <taxon>Eukaryota</taxon>
        <taxon>Viridiplantae</taxon>
        <taxon>Streptophyta</taxon>
        <taxon>Embryophyta</taxon>
        <taxon>Tracheophyta</taxon>
        <taxon>Spermatophyta</taxon>
        <taxon>Magnoliopsida</taxon>
        <taxon>eudicotyledons</taxon>
        <taxon>Gunneridae</taxon>
        <taxon>Pentapetalae</taxon>
        <taxon>rosids</taxon>
        <taxon>malvids</taxon>
        <taxon>Sapindales</taxon>
        <taxon>Sapindaceae</taxon>
        <taxon>Hippocastanoideae</taxon>
        <taxon>Acereae</taxon>
        <taxon>Acer</taxon>
    </lineage>
</organism>
<reference evidence="1" key="2">
    <citation type="submission" date="2023-02" db="EMBL/GenBank/DDBJ databases">
        <authorList>
            <person name="Swenson N.G."/>
            <person name="Wegrzyn J.L."/>
            <person name="Mcevoy S.L."/>
        </authorList>
    </citation>
    <scope>NUCLEOTIDE SEQUENCE</scope>
    <source>
        <strain evidence="1">91603</strain>
        <tissue evidence="1">Leaf</tissue>
    </source>
</reference>
<sequence length="130" mass="14644">MAQPPEFTDLVLPLHVCRLKKSIYGLKQAPQAWYNELRVTGNDGALIDPFVVTLDQRFSIKDLITLSYFLGLEVFSCSAGLFLSQQKYVTDFLTSTKMIDSKPVATHLPTDHTFTLLDDTSLTMPLNFVK</sequence>
<evidence type="ECO:0008006" key="3">
    <source>
        <dbReference type="Google" id="ProtNLM"/>
    </source>
</evidence>
<name>A0AAD5NUA0_ACENE</name>
<accession>A0AAD5NUA0</accession>